<dbReference type="GO" id="GO:0006355">
    <property type="term" value="P:regulation of DNA-templated transcription"/>
    <property type="evidence" value="ECO:0007669"/>
    <property type="project" value="InterPro"/>
</dbReference>
<dbReference type="SMART" id="SM00448">
    <property type="entry name" value="REC"/>
    <property type="match status" value="1"/>
</dbReference>
<dbReference type="AlphaFoldDB" id="A0A078L5I1"/>
<dbReference type="STRING" id="1034943.BN59_03506"/>
<keyword evidence="3 8" id="KW-0597">Phosphoprotein</keyword>
<dbReference type="InterPro" id="IPR011006">
    <property type="entry name" value="CheY-like_superfamily"/>
</dbReference>
<dbReference type="OrthoDB" id="9802426at2"/>
<evidence type="ECO:0000256" key="9">
    <source>
        <dbReference type="PROSITE-ProRule" id="PRU01091"/>
    </source>
</evidence>
<keyword evidence="7" id="KW-0804">Transcription</keyword>
<dbReference type="GO" id="GO:0000156">
    <property type="term" value="F:phosphorelay response regulator activity"/>
    <property type="evidence" value="ECO:0007669"/>
    <property type="project" value="TreeGrafter"/>
</dbReference>
<dbReference type="Proteomes" id="UP000044071">
    <property type="component" value="Unassembled WGS sequence"/>
</dbReference>
<keyword evidence="5" id="KW-0805">Transcription regulation</keyword>
<dbReference type="GO" id="GO:0005829">
    <property type="term" value="C:cytosol"/>
    <property type="evidence" value="ECO:0007669"/>
    <property type="project" value="TreeGrafter"/>
</dbReference>
<evidence type="ECO:0000256" key="5">
    <source>
        <dbReference type="ARBA" id="ARBA00023015"/>
    </source>
</evidence>
<organism evidence="12 13">
    <name type="scientific">Legionella massiliensis</name>
    <dbReference type="NCBI Taxonomy" id="1034943"/>
    <lineage>
        <taxon>Bacteria</taxon>
        <taxon>Pseudomonadati</taxon>
        <taxon>Pseudomonadota</taxon>
        <taxon>Gammaproteobacteria</taxon>
        <taxon>Legionellales</taxon>
        <taxon>Legionellaceae</taxon>
        <taxon>Legionella</taxon>
    </lineage>
</organism>
<keyword evidence="6 9" id="KW-0238">DNA-binding</keyword>
<proteinExistence type="predicted"/>
<dbReference type="InterPro" id="IPR001789">
    <property type="entry name" value="Sig_transdc_resp-reg_receiver"/>
</dbReference>
<dbReference type="CDD" id="cd00383">
    <property type="entry name" value="trans_reg_C"/>
    <property type="match status" value="1"/>
</dbReference>
<dbReference type="RefSeq" id="WP_044012353.1">
    <property type="nucleotide sequence ID" value="NZ_CCVW01000004.1"/>
</dbReference>
<dbReference type="CDD" id="cd17623">
    <property type="entry name" value="REC_OmpR_CpxR"/>
    <property type="match status" value="1"/>
</dbReference>
<dbReference type="PANTHER" id="PTHR48111:SF39">
    <property type="entry name" value="TRANSCRIPTIONAL REGULATORY PROTEIN CPXR"/>
    <property type="match status" value="1"/>
</dbReference>
<dbReference type="eggNOG" id="COG0745">
    <property type="taxonomic scope" value="Bacteria"/>
</dbReference>
<dbReference type="SMART" id="SM00862">
    <property type="entry name" value="Trans_reg_C"/>
    <property type="match status" value="1"/>
</dbReference>
<evidence type="ECO:0000256" key="2">
    <source>
        <dbReference type="ARBA" id="ARBA00022490"/>
    </source>
</evidence>
<feature type="modified residue" description="4-aspartylphosphate" evidence="8">
    <location>
        <position position="53"/>
    </location>
</feature>
<dbReference type="Pfam" id="PF00072">
    <property type="entry name" value="Response_reg"/>
    <property type="match status" value="1"/>
</dbReference>
<evidence type="ECO:0000256" key="6">
    <source>
        <dbReference type="ARBA" id="ARBA00023125"/>
    </source>
</evidence>
<feature type="domain" description="OmpR/PhoB-type" evidence="11">
    <location>
        <begin position="127"/>
        <end position="226"/>
    </location>
</feature>
<dbReference type="SUPFAM" id="SSF46894">
    <property type="entry name" value="C-terminal effector domain of the bipartite response regulators"/>
    <property type="match status" value="1"/>
</dbReference>
<evidence type="ECO:0000256" key="7">
    <source>
        <dbReference type="ARBA" id="ARBA00023163"/>
    </source>
</evidence>
<keyword evidence="2" id="KW-0963">Cytoplasm</keyword>
<evidence type="ECO:0000256" key="4">
    <source>
        <dbReference type="ARBA" id="ARBA00023012"/>
    </source>
</evidence>
<dbReference type="GO" id="GO:0032993">
    <property type="term" value="C:protein-DNA complex"/>
    <property type="evidence" value="ECO:0007669"/>
    <property type="project" value="TreeGrafter"/>
</dbReference>
<name>A0A078L5I1_9GAMM</name>
<dbReference type="Gene3D" id="6.10.250.690">
    <property type="match status" value="1"/>
</dbReference>
<dbReference type="PROSITE" id="PS51755">
    <property type="entry name" value="OMPR_PHOB"/>
    <property type="match status" value="1"/>
</dbReference>
<feature type="domain" description="Response regulatory" evidence="10">
    <location>
        <begin position="4"/>
        <end position="117"/>
    </location>
</feature>
<dbReference type="InterPro" id="IPR036388">
    <property type="entry name" value="WH-like_DNA-bd_sf"/>
</dbReference>
<evidence type="ECO:0000256" key="3">
    <source>
        <dbReference type="ARBA" id="ARBA00022553"/>
    </source>
</evidence>
<dbReference type="Gene3D" id="1.10.10.10">
    <property type="entry name" value="Winged helix-like DNA-binding domain superfamily/Winged helix DNA-binding domain"/>
    <property type="match status" value="1"/>
</dbReference>
<evidence type="ECO:0000313" key="12">
    <source>
        <dbReference type="EMBL" id="CDZ79188.1"/>
    </source>
</evidence>
<dbReference type="PANTHER" id="PTHR48111">
    <property type="entry name" value="REGULATOR OF RPOS"/>
    <property type="match status" value="1"/>
</dbReference>
<dbReference type="InterPro" id="IPR058124">
    <property type="entry name" value="CpxR-like_REC"/>
</dbReference>
<dbReference type="Gene3D" id="3.40.50.2300">
    <property type="match status" value="1"/>
</dbReference>
<accession>A0A078L5I1</accession>
<evidence type="ECO:0000259" key="10">
    <source>
        <dbReference type="PROSITE" id="PS50110"/>
    </source>
</evidence>
<sequence>MTSNILIVDDDTELTDLLTQYLEPEGFNVVTAHDGDNAVKKALNQSFDAIILDVMLPKLNGFEVLKAIREHLETPVLMLTARGDDIDRIVGLEIGADDYLPKPCNPRELVARLRAILRRTQKIPAQRPIIEHQNIVVDCSKRVATHEGQIMELTNAEFNILEMLIKSPGQAFSKEELTEYALGRKYTAYDRSIDVHISNLRNKLGDNQEGEPIVKTVRGFGYMFNA</sequence>
<dbReference type="Pfam" id="PF00486">
    <property type="entry name" value="Trans_reg_C"/>
    <property type="match status" value="1"/>
</dbReference>
<dbReference type="GO" id="GO:0000976">
    <property type="term" value="F:transcription cis-regulatory region binding"/>
    <property type="evidence" value="ECO:0007669"/>
    <property type="project" value="TreeGrafter"/>
</dbReference>
<keyword evidence="4" id="KW-0902">Two-component regulatory system</keyword>
<dbReference type="SUPFAM" id="SSF52172">
    <property type="entry name" value="CheY-like"/>
    <property type="match status" value="1"/>
</dbReference>
<protein>
    <submittedName>
        <fullName evidence="12">Transcriptional regulatory protein OmpR</fullName>
    </submittedName>
</protein>
<reference evidence="12 13" key="1">
    <citation type="submission" date="2014-06" db="EMBL/GenBank/DDBJ databases">
        <authorList>
            <person name="Urmite Genomes Urmite Genomes"/>
        </authorList>
    </citation>
    <scope>NUCLEOTIDE SEQUENCE [LARGE SCALE GENOMIC DNA]</scope>
</reference>
<dbReference type="PROSITE" id="PS50110">
    <property type="entry name" value="RESPONSE_REGULATORY"/>
    <property type="match status" value="1"/>
</dbReference>
<dbReference type="InterPro" id="IPR039420">
    <property type="entry name" value="WalR-like"/>
</dbReference>
<dbReference type="FunFam" id="3.40.50.2300:FF:000001">
    <property type="entry name" value="DNA-binding response regulator PhoB"/>
    <property type="match status" value="1"/>
</dbReference>
<dbReference type="EMBL" id="CCSB01000004">
    <property type="protein sequence ID" value="CDZ79188.1"/>
    <property type="molecule type" value="Genomic_DNA"/>
</dbReference>
<dbReference type="InterPro" id="IPR001867">
    <property type="entry name" value="OmpR/PhoB-type_DNA-bd"/>
</dbReference>
<evidence type="ECO:0000259" key="11">
    <source>
        <dbReference type="PROSITE" id="PS51755"/>
    </source>
</evidence>
<feature type="DNA-binding region" description="OmpR/PhoB-type" evidence="9">
    <location>
        <begin position="127"/>
        <end position="226"/>
    </location>
</feature>
<evidence type="ECO:0000313" key="13">
    <source>
        <dbReference type="Proteomes" id="UP000044071"/>
    </source>
</evidence>
<gene>
    <name evidence="12" type="primary">ompR_3</name>
    <name evidence="12" type="ORF">BN59_03506</name>
</gene>
<dbReference type="InterPro" id="IPR016032">
    <property type="entry name" value="Sig_transdc_resp-reg_C-effctor"/>
</dbReference>
<keyword evidence="13" id="KW-1185">Reference proteome</keyword>
<evidence type="ECO:0000256" key="1">
    <source>
        <dbReference type="ARBA" id="ARBA00004496"/>
    </source>
</evidence>
<evidence type="ECO:0000256" key="8">
    <source>
        <dbReference type="PROSITE-ProRule" id="PRU00169"/>
    </source>
</evidence>
<comment type="subcellular location">
    <subcellularLocation>
        <location evidence="1">Cytoplasm</location>
    </subcellularLocation>
</comment>